<dbReference type="AlphaFoldDB" id="A0A0G0MBG6"/>
<evidence type="ECO:0000313" key="1">
    <source>
        <dbReference type="EMBL" id="KKR00558.1"/>
    </source>
</evidence>
<dbReference type="Proteomes" id="UP000033881">
    <property type="component" value="Unassembled WGS sequence"/>
</dbReference>
<name>A0A0G0MBG6_9BACT</name>
<protein>
    <submittedName>
        <fullName evidence="1">Uncharacterized protein</fullName>
    </submittedName>
</protein>
<reference evidence="1 2" key="1">
    <citation type="journal article" date="2015" name="Nature">
        <title>rRNA introns, odd ribosomes, and small enigmatic genomes across a large radiation of phyla.</title>
        <authorList>
            <person name="Brown C.T."/>
            <person name="Hug L.A."/>
            <person name="Thomas B.C."/>
            <person name="Sharon I."/>
            <person name="Castelle C.J."/>
            <person name="Singh A."/>
            <person name="Wilkins M.J."/>
            <person name="Williams K.H."/>
            <person name="Banfield J.F."/>
        </authorList>
    </citation>
    <scope>NUCLEOTIDE SEQUENCE [LARGE SCALE GENOMIC DNA]</scope>
</reference>
<evidence type="ECO:0000313" key="2">
    <source>
        <dbReference type="Proteomes" id="UP000033881"/>
    </source>
</evidence>
<dbReference type="EMBL" id="LBWB01000011">
    <property type="protein sequence ID" value="KKR00558.1"/>
    <property type="molecule type" value="Genomic_DNA"/>
</dbReference>
<gene>
    <name evidence="1" type="ORF">UT24_C0011G0011</name>
</gene>
<accession>A0A0G0MBG6</accession>
<organism evidence="1 2">
    <name type="scientific">Candidatus Woesebacteria bacterium GW2011_GWB1_39_12</name>
    <dbReference type="NCBI Taxonomy" id="1618574"/>
    <lineage>
        <taxon>Bacteria</taxon>
        <taxon>Candidatus Woeseibacteriota</taxon>
    </lineage>
</organism>
<proteinExistence type="predicted"/>
<dbReference type="STRING" id="1618574.UT24_C0011G0011"/>
<sequence length="181" mass="21298">MNTPWGEIGDTQDPASENWTNAIQVLRDIHQMGYQFRVSRFLSSCNIGTERFNPAKQKLEDIGSDMGNFPILECFCGKNEWVMVFHKIPQNIEYLRTLWYYPTFVLNLSNQGPAILWQRNKLADDFLKQLKKIHNDIRYDSNAGNRLCGLRNDFERFFLSTNVQSEKLDIEFLPELIRRTK</sequence>
<comment type="caution">
    <text evidence="1">The sequence shown here is derived from an EMBL/GenBank/DDBJ whole genome shotgun (WGS) entry which is preliminary data.</text>
</comment>